<dbReference type="EMBL" id="PXZO01000064">
    <property type="protein sequence ID" value="PSK03736.1"/>
    <property type="molecule type" value="Genomic_DNA"/>
</dbReference>
<evidence type="ECO:0000256" key="9">
    <source>
        <dbReference type="ARBA" id="ARBA00022764"/>
    </source>
</evidence>
<evidence type="ECO:0000256" key="13">
    <source>
        <dbReference type="ARBA" id="ARBA00034221"/>
    </source>
</evidence>
<comment type="caution">
    <text evidence="18">The sequence shown here is derived from an EMBL/GenBank/DDBJ whole genome shotgun (WGS) entry which is preliminary data.</text>
</comment>
<dbReference type="EC" id="3.5.2.6" evidence="6"/>
<dbReference type="SMART" id="SM00849">
    <property type="entry name" value="Lactamase_B"/>
    <property type="match status" value="1"/>
</dbReference>
<dbReference type="InterPro" id="IPR001279">
    <property type="entry name" value="Metallo-B-lactamas"/>
</dbReference>
<keyword evidence="10" id="KW-0378">Hydrolase</keyword>
<comment type="subcellular location">
    <subcellularLocation>
        <location evidence="3">Periplasm</location>
    </subcellularLocation>
</comment>
<evidence type="ECO:0000256" key="6">
    <source>
        <dbReference type="ARBA" id="ARBA00012865"/>
    </source>
</evidence>
<dbReference type="NCBIfam" id="NF012229">
    <property type="entry name" value="bla_class_B_core"/>
    <property type="match status" value="1"/>
</dbReference>
<keyword evidence="7" id="KW-0479">Metal-binding</keyword>
<dbReference type="InterPro" id="IPR050855">
    <property type="entry name" value="NDM-1-like"/>
</dbReference>
<dbReference type="InterPro" id="IPR001018">
    <property type="entry name" value="Beta-lactamase_class-B_CS"/>
</dbReference>
<comment type="cofactor">
    <cofactor evidence="2">
        <name>Zn(2+)</name>
        <dbReference type="ChEBI" id="CHEBI:29105"/>
    </cofactor>
</comment>
<protein>
    <recommendedName>
        <fullName evidence="6">beta-lactamase</fullName>
        <ecNumber evidence="6">3.5.2.6</ecNumber>
    </recommendedName>
</protein>
<comment type="function">
    <text evidence="14">Counteracts the endogenous Pycsar antiviral defense system. Phosphodiesterase that enables metal-dependent hydrolysis of host cyclic nucleotide Pycsar defense signals such as cCMP and cUMP.</text>
</comment>
<evidence type="ECO:0000256" key="12">
    <source>
        <dbReference type="ARBA" id="ARBA00023251"/>
    </source>
</evidence>
<dbReference type="Proteomes" id="UP000241645">
    <property type="component" value="Unassembled WGS sequence"/>
</dbReference>
<name>A0ABX5FHF5_9BACL</name>
<reference evidence="18 19" key="1">
    <citation type="submission" date="2018-03" db="EMBL/GenBank/DDBJ databases">
        <title>Brevisbacillus phylogenomics.</title>
        <authorList>
            <person name="Dunlap C."/>
        </authorList>
    </citation>
    <scope>NUCLEOTIDE SEQUENCE [LARGE SCALE GENOMIC DNA]</scope>
    <source>
        <strain evidence="18 19">NRRL B-41110</strain>
    </source>
</reference>
<feature type="chain" id="PRO_5046247493" description="beta-lactamase" evidence="16">
    <location>
        <begin position="33"/>
        <end position="278"/>
    </location>
</feature>
<keyword evidence="19" id="KW-1185">Reference proteome</keyword>
<evidence type="ECO:0000256" key="11">
    <source>
        <dbReference type="ARBA" id="ARBA00022833"/>
    </source>
</evidence>
<evidence type="ECO:0000313" key="18">
    <source>
        <dbReference type="EMBL" id="PSK03736.1"/>
    </source>
</evidence>
<dbReference type="RefSeq" id="WP_106836412.1">
    <property type="nucleotide sequence ID" value="NZ_JARMEW010000006.1"/>
</dbReference>
<dbReference type="GeneID" id="95753903"/>
<evidence type="ECO:0000259" key="17">
    <source>
        <dbReference type="SMART" id="SM00849"/>
    </source>
</evidence>
<comment type="catalytic activity">
    <reaction evidence="15">
        <text>3',5'-cyclic UMP + H2O = UMP + H(+)</text>
        <dbReference type="Rhea" id="RHEA:70575"/>
        <dbReference type="ChEBI" id="CHEBI:15377"/>
        <dbReference type="ChEBI" id="CHEBI:15378"/>
        <dbReference type="ChEBI" id="CHEBI:57865"/>
        <dbReference type="ChEBI" id="CHEBI:184387"/>
    </reaction>
    <physiologicalReaction direction="left-to-right" evidence="15">
        <dbReference type="Rhea" id="RHEA:70576"/>
    </physiologicalReaction>
</comment>
<comment type="subunit">
    <text evidence="5">Monomer.</text>
</comment>
<keyword evidence="11" id="KW-0862">Zinc</keyword>
<sequence>MKIHKGWIGKAVCSLFLTVAVALTPFSHQTIAQSETASPTQITNPGKSIVLSKLNDKLWLHTTYNEWNGTTYDHNGLIVSTSNGIVLIDTAWGDTQKTEELLQLIKKHWKKDVVLALITHAHDDSISGIRALLHQKIDVRSTRLTAKLAKEYGYPSPNPTLDEKPVIKVGDTILEAYYPGEGHSSDNITVWLPQSKILFGGCFVKALDAKDLGNLSDANVEQWDDSVQKVIEKYPQVETVVPGHGNTGGKNLLDHTIELIKQHSQKQAAKTNSFSRST</sequence>
<dbReference type="PANTHER" id="PTHR42951:SF4">
    <property type="entry name" value="ACYL-COENZYME A THIOESTERASE MBLAC2"/>
    <property type="match status" value="1"/>
</dbReference>
<comment type="catalytic activity">
    <reaction evidence="1">
        <text>a beta-lactam + H2O = a substituted beta-amino acid</text>
        <dbReference type="Rhea" id="RHEA:20401"/>
        <dbReference type="ChEBI" id="CHEBI:15377"/>
        <dbReference type="ChEBI" id="CHEBI:35627"/>
        <dbReference type="ChEBI" id="CHEBI:140347"/>
        <dbReference type="EC" id="3.5.2.6"/>
    </reaction>
</comment>
<evidence type="ECO:0000256" key="14">
    <source>
        <dbReference type="ARBA" id="ARBA00034301"/>
    </source>
</evidence>
<evidence type="ECO:0000256" key="10">
    <source>
        <dbReference type="ARBA" id="ARBA00022801"/>
    </source>
</evidence>
<evidence type="ECO:0000256" key="7">
    <source>
        <dbReference type="ARBA" id="ARBA00022723"/>
    </source>
</evidence>
<organism evidence="18 19">
    <name type="scientific">Brevibacillus porteri</name>
    <dbReference type="NCBI Taxonomy" id="2126350"/>
    <lineage>
        <taxon>Bacteria</taxon>
        <taxon>Bacillati</taxon>
        <taxon>Bacillota</taxon>
        <taxon>Bacilli</taxon>
        <taxon>Bacillales</taxon>
        <taxon>Paenibacillaceae</taxon>
        <taxon>Brevibacillus</taxon>
    </lineage>
</organism>
<dbReference type="Gene3D" id="3.60.15.10">
    <property type="entry name" value="Ribonuclease Z/Hydroxyacylglutathione hydrolase-like"/>
    <property type="match status" value="1"/>
</dbReference>
<dbReference type="InterPro" id="IPR036866">
    <property type="entry name" value="RibonucZ/Hydroxyglut_hydro"/>
</dbReference>
<dbReference type="PANTHER" id="PTHR42951">
    <property type="entry name" value="METALLO-BETA-LACTAMASE DOMAIN-CONTAINING"/>
    <property type="match status" value="1"/>
</dbReference>
<evidence type="ECO:0000256" key="15">
    <source>
        <dbReference type="ARBA" id="ARBA00048505"/>
    </source>
</evidence>
<comment type="catalytic activity">
    <reaction evidence="13">
        <text>3',5'-cyclic CMP + H2O = CMP + H(+)</text>
        <dbReference type="Rhea" id="RHEA:72675"/>
        <dbReference type="ChEBI" id="CHEBI:15377"/>
        <dbReference type="ChEBI" id="CHEBI:15378"/>
        <dbReference type="ChEBI" id="CHEBI:58003"/>
        <dbReference type="ChEBI" id="CHEBI:60377"/>
    </reaction>
    <physiologicalReaction direction="left-to-right" evidence="13">
        <dbReference type="Rhea" id="RHEA:72676"/>
    </physiologicalReaction>
</comment>
<evidence type="ECO:0000256" key="16">
    <source>
        <dbReference type="SAM" id="SignalP"/>
    </source>
</evidence>
<dbReference type="InterPro" id="IPR058199">
    <property type="entry name" value="BlaB//VIM/IMP-1"/>
</dbReference>
<keyword evidence="9" id="KW-0574">Periplasm</keyword>
<keyword evidence="12" id="KW-0046">Antibiotic resistance</keyword>
<feature type="signal peptide" evidence="16">
    <location>
        <begin position="1"/>
        <end position="32"/>
    </location>
</feature>
<dbReference type="NCBIfam" id="NF033088">
    <property type="entry name" value="bla_subclass_B1"/>
    <property type="match status" value="1"/>
</dbReference>
<evidence type="ECO:0000313" key="19">
    <source>
        <dbReference type="Proteomes" id="UP000241645"/>
    </source>
</evidence>
<keyword evidence="8 16" id="KW-0732">Signal</keyword>
<feature type="domain" description="Metallo-beta-lactamase" evidence="17">
    <location>
        <begin position="73"/>
        <end position="244"/>
    </location>
</feature>
<evidence type="ECO:0000256" key="5">
    <source>
        <dbReference type="ARBA" id="ARBA00011245"/>
    </source>
</evidence>
<dbReference type="SUPFAM" id="SSF56281">
    <property type="entry name" value="Metallo-hydrolase/oxidoreductase"/>
    <property type="match status" value="1"/>
</dbReference>
<gene>
    <name evidence="18" type="primary">bla</name>
    <name evidence="18" type="ORF">C7R92_27900</name>
</gene>
<dbReference type="Pfam" id="PF00753">
    <property type="entry name" value="Lactamase_B"/>
    <property type="match status" value="1"/>
</dbReference>
<evidence type="ECO:0000256" key="4">
    <source>
        <dbReference type="ARBA" id="ARBA00005250"/>
    </source>
</evidence>
<evidence type="ECO:0000256" key="1">
    <source>
        <dbReference type="ARBA" id="ARBA00001526"/>
    </source>
</evidence>
<proteinExistence type="inferred from homology"/>
<comment type="similarity">
    <text evidence="4">Belongs to the metallo-beta-lactamase superfamily. Class-B beta-lactamase family.</text>
</comment>
<evidence type="ECO:0000256" key="8">
    <source>
        <dbReference type="ARBA" id="ARBA00022729"/>
    </source>
</evidence>
<accession>A0ABX5FHF5</accession>
<evidence type="ECO:0000256" key="2">
    <source>
        <dbReference type="ARBA" id="ARBA00001947"/>
    </source>
</evidence>
<dbReference type="PROSITE" id="PS00744">
    <property type="entry name" value="BETA_LACTAMASE_B_2"/>
    <property type="match status" value="1"/>
</dbReference>
<evidence type="ECO:0000256" key="3">
    <source>
        <dbReference type="ARBA" id="ARBA00004418"/>
    </source>
</evidence>